<feature type="domain" description="Beta-lactamase-related" evidence="3">
    <location>
        <begin position="15"/>
        <end position="378"/>
    </location>
</feature>
<dbReference type="EMBL" id="JACAZH010000011">
    <property type="protein sequence ID" value="KAF7355781.1"/>
    <property type="molecule type" value="Genomic_DNA"/>
</dbReference>
<dbReference type="SUPFAM" id="SSF56601">
    <property type="entry name" value="beta-lactamase/transpeptidase-like"/>
    <property type="match status" value="1"/>
</dbReference>
<proteinExistence type="inferred from homology"/>
<evidence type="ECO:0000313" key="5">
    <source>
        <dbReference type="Proteomes" id="UP000623467"/>
    </source>
</evidence>
<evidence type="ECO:0000256" key="2">
    <source>
        <dbReference type="ARBA" id="ARBA00022801"/>
    </source>
</evidence>
<keyword evidence="2" id="KW-0378">Hydrolase</keyword>
<dbReference type="InterPro" id="IPR001466">
    <property type="entry name" value="Beta-lactam-related"/>
</dbReference>
<accession>A0A8H7D1M2</accession>
<comment type="caution">
    <text evidence="4">The sequence shown here is derived from an EMBL/GenBank/DDBJ whole genome shotgun (WGS) entry which is preliminary data.</text>
</comment>
<name>A0A8H7D1M2_9AGAR</name>
<dbReference type="OrthoDB" id="428260at2759"/>
<gene>
    <name evidence="4" type="ORF">MSAN_01496100</name>
</gene>
<dbReference type="InterPro" id="IPR050789">
    <property type="entry name" value="Diverse_Enzym_Activities"/>
</dbReference>
<dbReference type="AlphaFoldDB" id="A0A8H7D1M2"/>
<dbReference type="Gene3D" id="3.40.710.10">
    <property type="entry name" value="DD-peptidase/beta-lactamase superfamily"/>
    <property type="match status" value="1"/>
</dbReference>
<keyword evidence="5" id="KW-1185">Reference proteome</keyword>
<dbReference type="GO" id="GO:0016787">
    <property type="term" value="F:hydrolase activity"/>
    <property type="evidence" value="ECO:0007669"/>
    <property type="project" value="UniProtKB-KW"/>
</dbReference>
<organism evidence="4 5">
    <name type="scientific">Mycena sanguinolenta</name>
    <dbReference type="NCBI Taxonomy" id="230812"/>
    <lineage>
        <taxon>Eukaryota</taxon>
        <taxon>Fungi</taxon>
        <taxon>Dikarya</taxon>
        <taxon>Basidiomycota</taxon>
        <taxon>Agaricomycotina</taxon>
        <taxon>Agaricomycetes</taxon>
        <taxon>Agaricomycetidae</taxon>
        <taxon>Agaricales</taxon>
        <taxon>Marasmiineae</taxon>
        <taxon>Mycenaceae</taxon>
        <taxon>Mycena</taxon>
    </lineage>
</organism>
<dbReference type="Pfam" id="PF00144">
    <property type="entry name" value="Beta-lactamase"/>
    <property type="match status" value="1"/>
</dbReference>
<evidence type="ECO:0000313" key="4">
    <source>
        <dbReference type="EMBL" id="KAF7355781.1"/>
    </source>
</evidence>
<evidence type="ECO:0000259" key="3">
    <source>
        <dbReference type="Pfam" id="PF00144"/>
    </source>
</evidence>
<dbReference type="InterPro" id="IPR012338">
    <property type="entry name" value="Beta-lactam/transpept-like"/>
</dbReference>
<dbReference type="Proteomes" id="UP000623467">
    <property type="component" value="Unassembled WGS sequence"/>
</dbReference>
<dbReference type="PANTHER" id="PTHR43283:SF17">
    <property type="entry name" value="(LOVD), PUTATIVE (AFU_ORTHOLOGUE AFUA_5G00920)-RELATED"/>
    <property type="match status" value="1"/>
</dbReference>
<evidence type="ECO:0000256" key="1">
    <source>
        <dbReference type="ARBA" id="ARBA00009009"/>
    </source>
</evidence>
<protein>
    <submittedName>
        <fullName evidence="4">Putative transesterase</fullName>
    </submittedName>
</protein>
<comment type="similarity">
    <text evidence="1">Belongs to the class-A beta-lactamase family.</text>
</comment>
<reference evidence="4" key="1">
    <citation type="submission" date="2020-05" db="EMBL/GenBank/DDBJ databases">
        <title>Mycena genomes resolve the evolution of fungal bioluminescence.</title>
        <authorList>
            <person name="Tsai I.J."/>
        </authorList>
    </citation>
    <scope>NUCLEOTIDE SEQUENCE</scope>
    <source>
        <strain evidence="4">160909Yilan</strain>
    </source>
</reference>
<sequence length="396" mass="41651">MAIDDSIETGFQAAIDARYITGAVICATDADGQFVYNNALGERTLLSGERQAQQLDDVLCIASATKLLTTIAALQCVDDGLLDLTGDLSTFAPELTSKLVLSADGESLEKQTRPITLEMLLTHTSGSVYDFTSPPVARWHAVHGGPPPEPGARRSVEEFFDYPHAFQPGAGWMYGPGLDWAGRIVERVTHRTLGEHMHARIFAPLGIVDAAFYPVSATRPDLLPRLANRTPADPDALGLAVMGPGGASLNTRTAGDFGGHGIYISTADYLKVLQALLRNDGTLLKCSTVDAMFADHLDAVGDAVRASHAAALAGPIGAAFRVGTELGARVGHGLGGLLTLEDVPGWYGAGTLTWGGGQTFAWFVDRKNGLCGVGAVQSSIPINIEAVSALKDISKS</sequence>
<dbReference type="PANTHER" id="PTHR43283">
    <property type="entry name" value="BETA-LACTAMASE-RELATED"/>
    <property type="match status" value="1"/>
</dbReference>